<keyword evidence="1" id="KW-0732">Signal</keyword>
<evidence type="ECO:0000313" key="2">
    <source>
        <dbReference type="EMBL" id="AFK05143.1"/>
    </source>
</evidence>
<evidence type="ECO:0000313" key="3">
    <source>
        <dbReference type="Proteomes" id="UP000002875"/>
    </source>
</evidence>
<dbReference type="EMBL" id="CP002961">
    <property type="protein sequence ID" value="AFK05143.1"/>
    <property type="molecule type" value="Genomic_DNA"/>
</dbReference>
<reference evidence="2 3" key="1">
    <citation type="submission" date="2011-07" db="EMBL/GenBank/DDBJ databases">
        <title>The complete genome of chromosome of Emticicia oligotrophica DSM 17448.</title>
        <authorList>
            <consortium name="US DOE Joint Genome Institute (JGI-PGF)"/>
            <person name="Lucas S."/>
            <person name="Han J."/>
            <person name="Lapidus A."/>
            <person name="Bruce D."/>
            <person name="Goodwin L."/>
            <person name="Pitluck S."/>
            <person name="Peters L."/>
            <person name="Kyrpides N."/>
            <person name="Mavromatis K."/>
            <person name="Ivanova N."/>
            <person name="Ovchinnikova G."/>
            <person name="Teshima H."/>
            <person name="Detter J.C."/>
            <person name="Tapia R."/>
            <person name="Han C."/>
            <person name="Land M."/>
            <person name="Hauser L."/>
            <person name="Markowitz V."/>
            <person name="Cheng J.-F."/>
            <person name="Hugenholtz P."/>
            <person name="Woyke T."/>
            <person name="Wu D."/>
            <person name="Tindall B."/>
            <person name="Pomrenke H."/>
            <person name="Brambilla E."/>
            <person name="Klenk H.-P."/>
            <person name="Eisen J.A."/>
        </authorList>
    </citation>
    <scope>NUCLEOTIDE SEQUENCE [LARGE SCALE GENOMIC DNA]</scope>
    <source>
        <strain evidence="2 3">DSM 17448</strain>
    </source>
</reference>
<dbReference type="Proteomes" id="UP000002875">
    <property type="component" value="Chromosome"/>
</dbReference>
<feature type="chain" id="PRO_5047276325" evidence="1">
    <location>
        <begin position="22"/>
        <end position="519"/>
    </location>
</feature>
<gene>
    <name evidence="2" type="ordered locus">Emtol_4018</name>
</gene>
<sequence length="519" mass="59021">MKKHTFIIFFFYSLYCSISNAQIKEAVFAGTGIVKTIEIEVSGSPSWQKIIPLKKDGLLFFVKKDVTKAIIAKFDIDLNKIWEKEILLDVEDKPTSYFLDNEKISFLFRESRGMYYQLYTFSLNDGTFENKGFELREFFQDQGFVDYKDQILLAGNNQTGGSFFNYSFNNDEGTLISADQNGRVQLQEINLNKHKQIVSLWSVKELGYSNEKKKKGEFIKNAYVVYATYDLSGKLIHKSPIQSNAGNFPLTAKMIEIDSVTKIVSGVYQSNKGLKGIYVSKLEHEKTILTKFYDYKKIIGPTGFPDEQKLSKSAAYNFLAAQMITSKKQIQIGGCFYQSSLKLTANNSPDFVGFDIYGSNNFSKKPSKQLNLAYNFQNGFFATFDLDGNLLKNHNVELKQISSSLDEPLATNQANSIAICEKGKLSIYKPLQFTDPLIFSLSKENGDLNTTQYIAKYRNVRNWYDNFFIADGSRIKFEVAKELSVSKEKPSRKKKGQSQQIATNVKKIIYLSKVLSAGY</sequence>
<name>A0ABM5N6T5_EMTOG</name>
<keyword evidence="3" id="KW-1185">Reference proteome</keyword>
<organism evidence="2 3">
    <name type="scientific">Emticicia oligotrophica (strain DSM 17448 / CIP 109782 / MTCC 6937 / GPTSA100-15)</name>
    <dbReference type="NCBI Taxonomy" id="929562"/>
    <lineage>
        <taxon>Bacteria</taxon>
        <taxon>Pseudomonadati</taxon>
        <taxon>Bacteroidota</taxon>
        <taxon>Cytophagia</taxon>
        <taxon>Cytophagales</taxon>
        <taxon>Leadbetterellaceae</taxon>
        <taxon>Emticicia</taxon>
    </lineage>
</organism>
<dbReference type="RefSeq" id="WP_015030831.1">
    <property type="nucleotide sequence ID" value="NC_018748.1"/>
</dbReference>
<protein>
    <submittedName>
        <fullName evidence="2">Uncharacterized protein</fullName>
    </submittedName>
</protein>
<feature type="signal peptide" evidence="1">
    <location>
        <begin position="1"/>
        <end position="21"/>
    </location>
</feature>
<proteinExistence type="predicted"/>
<evidence type="ECO:0000256" key="1">
    <source>
        <dbReference type="SAM" id="SignalP"/>
    </source>
</evidence>
<accession>A0ABM5N6T5</accession>